<evidence type="ECO:0000256" key="9">
    <source>
        <dbReference type="SAM" id="Phobius"/>
    </source>
</evidence>
<evidence type="ECO:0000256" key="6">
    <source>
        <dbReference type="ARBA" id="ARBA00022989"/>
    </source>
</evidence>
<proteinExistence type="inferred from homology"/>
<evidence type="ECO:0000256" key="3">
    <source>
        <dbReference type="ARBA" id="ARBA00022475"/>
    </source>
</evidence>
<dbReference type="Proteomes" id="UP000636949">
    <property type="component" value="Unassembled WGS sequence"/>
</dbReference>
<dbReference type="InterPro" id="IPR003010">
    <property type="entry name" value="C-N_Hydrolase"/>
</dbReference>
<protein>
    <recommendedName>
        <fullName evidence="10">CN hydrolase domain-containing protein</fullName>
    </recommendedName>
</protein>
<feature type="domain" description="CN hydrolase" evidence="10">
    <location>
        <begin position="32"/>
        <end position="267"/>
    </location>
</feature>
<evidence type="ECO:0000256" key="2">
    <source>
        <dbReference type="ARBA" id="ARBA00010065"/>
    </source>
</evidence>
<dbReference type="PROSITE" id="PS50263">
    <property type="entry name" value="CN_HYDROLASE"/>
    <property type="match status" value="1"/>
</dbReference>
<dbReference type="CDD" id="cd07571">
    <property type="entry name" value="ALP_N-acyl_transferase"/>
    <property type="match status" value="1"/>
</dbReference>
<evidence type="ECO:0000256" key="7">
    <source>
        <dbReference type="ARBA" id="ARBA00023136"/>
    </source>
</evidence>
<dbReference type="InterPro" id="IPR036526">
    <property type="entry name" value="C-N_Hydrolase_sf"/>
</dbReference>
<keyword evidence="3" id="KW-1003">Cell membrane</keyword>
<dbReference type="GO" id="GO:0005886">
    <property type="term" value="C:plasma membrane"/>
    <property type="evidence" value="ECO:0007669"/>
    <property type="project" value="UniProtKB-SubCell"/>
</dbReference>
<gene>
    <name evidence="11" type="ORF">GCM10010995_23550</name>
</gene>
<evidence type="ECO:0000313" key="11">
    <source>
        <dbReference type="EMBL" id="GGG05339.1"/>
    </source>
</evidence>
<dbReference type="Pfam" id="PF00795">
    <property type="entry name" value="CN_hydrolase"/>
    <property type="match status" value="1"/>
</dbReference>
<dbReference type="Gene3D" id="3.60.110.10">
    <property type="entry name" value="Carbon-nitrogen hydrolase"/>
    <property type="match status" value="1"/>
</dbReference>
<reference evidence="11" key="1">
    <citation type="journal article" date="2014" name="Int. J. Syst. Evol. Microbiol.">
        <title>Complete genome sequence of Corynebacterium casei LMG S-19264T (=DSM 44701T), isolated from a smear-ripened cheese.</title>
        <authorList>
            <consortium name="US DOE Joint Genome Institute (JGI-PGF)"/>
            <person name="Walter F."/>
            <person name="Albersmeier A."/>
            <person name="Kalinowski J."/>
            <person name="Ruckert C."/>
        </authorList>
    </citation>
    <scope>NUCLEOTIDE SEQUENCE</scope>
    <source>
        <strain evidence="11">CGMCC 1.15758</strain>
    </source>
</reference>
<evidence type="ECO:0000256" key="8">
    <source>
        <dbReference type="ARBA" id="ARBA00023315"/>
    </source>
</evidence>
<evidence type="ECO:0000256" key="5">
    <source>
        <dbReference type="ARBA" id="ARBA00022692"/>
    </source>
</evidence>
<keyword evidence="12" id="KW-1185">Reference proteome</keyword>
<sequence>MISIIVTLVIAWSLQQIKWTKSDGIEKSVSILQGNFIQDQKWDPSMLQTIINYYYTTTRDNPANLVFWPENSIPTFKTFIEPFLRQVDDLGDTQHSAILVGTVALNAKEQYFNSAFVYGLGSGHYYKHHLVPFGEYYPFAYFLEPFMAYFNIPMSSFTKGSEVQPLLKMNGLSVALFICYEIAYPSEVRDQLQNADLIAVISDDAWFGDSLAPWQHEEISQMRAIETGRYVIQATNNGVTSIINPEGQTIASLPRNEQAVLKGKVYGIEGQTPWMVYGLLPVTLLSLLFLLMAFIAYLHQRKRS</sequence>
<evidence type="ECO:0000256" key="4">
    <source>
        <dbReference type="ARBA" id="ARBA00022679"/>
    </source>
</evidence>
<name>A0A8J2Z698_9GAMM</name>
<keyword evidence="6 9" id="KW-1133">Transmembrane helix</keyword>
<dbReference type="GO" id="GO:0016410">
    <property type="term" value="F:N-acyltransferase activity"/>
    <property type="evidence" value="ECO:0007669"/>
    <property type="project" value="InterPro"/>
</dbReference>
<feature type="transmembrane region" description="Helical" evidence="9">
    <location>
        <begin position="274"/>
        <end position="298"/>
    </location>
</feature>
<reference evidence="11" key="2">
    <citation type="submission" date="2020-09" db="EMBL/GenBank/DDBJ databases">
        <authorList>
            <person name="Sun Q."/>
            <person name="Zhou Y."/>
        </authorList>
    </citation>
    <scope>NUCLEOTIDE SEQUENCE</scope>
    <source>
        <strain evidence="11">CGMCC 1.15758</strain>
    </source>
</reference>
<evidence type="ECO:0000259" key="10">
    <source>
        <dbReference type="PROSITE" id="PS50263"/>
    </source>
</evidence>
<evidence type="ECO:0000256" key="1">
    <source>
        <dbReference type="ARBA" id="ARBA00004651"/>
    </source>
</evidence>
<dbReference type="GO" id="GO:0042158">
    <property type="term" value="P:lipoprotein biosynthetic process"/>
    <property type="evidence" value="ECO:0007669"/>
    <property type="project" value="InterPro"/>
</dbReference>
<keyword evidence="8" id="KW-0012">Acyltransferase</keyword>
<dbReference type="SUPFAM" id="SSF56317">
    <property type="entry name" value="Carbon-nitrogen hydrolase"/>
    <property type="match status" value="1"/>
</dbReference>
<dbReference type="PANTHER" id="PTHR38686">
    <property type="entry name" value="APOLIPOPROTEIN N-ACYLTRANSFERASE"/>
    <property type="match status" value="1"/>
</dbReference>
<accession>A0A8J2Z698</accession>
<dbReference type="EMBL" id="BMJS01000035">
    <property type="protein sequence ID" value="GGG05339.1"/>
    <property type="molecule type" value="Genomic_DNA"/>
</dbReference>
<keyword evidence="7 9" id="KW-0472">Membrane</keyword>
<evidence type="ECO:0000313" key="12">
    <source>
        <dbReference type="Proteomes" id="UP000636949"/>
    </source>
</evidence>
<dbReference type="InterPro" id="IPR004563">
    <property type="entry name" value="Apolipo_AcylTrfase"/>
</dbReference>
<organism evidence="11 12">
    <name type="scientific">Cysteiniphilum litorale</name>
    <dbReference type="NCBI Taxonomy" id="2056700"/>
    <lineage>
        <taxon>Bacteria</taxon>
        <taxon>Pseudomonadati</taxon>
        <taxon>Pseudomonadota</taxon>
        <taxon>Gammaproteobacteria</taxon>
        <taxon>Thiotrichales</taxon>
        <taxon>Fastidiosibacteraceae</taxon>
        <taxon>Cysteiniphilum</taxon>
    </lineage>
</organism>
<comment type="caution">
    <text evidence="11">The sequence shown here is derived from an EMBL/GenBank/DDBJ whole genome shotgun (WGS) entry which is preliminary data.</text>
</comment>
<dbReference type="AlphaFoldDB" id="A0A8J2Z698"/>
<keyword evidence="5 9" id="KW-0812">Transmembrane</keyword>
<dbReference type="NCBIfam" id="TIGR00546">
    <property type="entry name" value="lnt"/>
    <property type="match status" value="1"/>
</dbReference>
<comment type="similarity">
    <text evidence="2">Belongs to the CN hydrolase family. Apolipoprotein N-acyltransferase subfamily.</text>
</comment>
<keyword evidence="4" id="KW-0808">Transferase</keyword>
<comment type="subcellular location">
    <subcellularLocation>
        <location evidence="1">Cell membrane</location>
        <topology evidence="1">Multi-pass membrane protein</topology>
    </subcellularLocation>
</comment>
<dbReference type="PANTHER" id="PTHR38686:SF1">
    <property type="entry name" value="APOLIPOPROTEIN N-ACYLTRANSFERASE"/>
    <property type="match status" value="1"/>
</dbReference>